<proteinExistence type="predicted"/>
<keyword evidence="3" id="KW-1185">Reference proteome</keyword>
<feature type="domain" description="PRC-barrel" evidence="1">
    <location>
        <begin position="4"/>
        <end position="76"/>
    </location>
</feature>
<reference evidence="2" key="1">
    <citation type="submission" date="2022-06" db="EMBL/GenBank/DDBJ databases">
        <title>Aquibacillus sp. a new bacterium isolated from soil saline samples.</title>
        <authorList>
            <person name="Galisteo C."/>
            <person name="De La Haba R."/>
            <person name="Sanchez-Porro C."/>
            <person name="Ventosa A."/>
        </authorList>
    </citation>
    <scope>NUCLEOTIDE SEQUENCE</scope>
    <source>
        <strain evidence="2">3ASR75-11</strain>
    </source>
</reference>
<dbReference type="SUPFAM" id="SSF50346">
    <property type="entry name" value="PRC-barrel domain"/>
    <property type="match status" value="1"/>
</dbReference>
<protein>
    <submittedName>
        <fullName evidence="2">YlmC/YmxH family sporulation protein</fullName>
    </submittedName>
</protein>
<dbReference type="EMBL" id="JAMQKB010000002">
    <property type="protein sequence ID" value="MDC3423680.1"/>
    <property type="molecule type" value="Genomic_DNA"/>
</dbReference>
<evidence type="ECO:0000313" key="2">
    <source>
        <dbReference type="EMBL" id="MDC3423680.1"/>
    </source>
</evidence>
<gene>
    <name evidence="2" type="ORF">NC797_04055</name>
</gene>
<dbReference type="InterPro" id="IPR014238">
    <property type="entry name" value="Spore_YlmC/YmxH"/>
</dbReference>
<evidence type="ECO:0000259" key="1">
    <source>
        <dbReference type="Pfam" id="PF05239"/>
    </source>
</evidence>
<dbReference type="Gene3D" id="2.30.30.240">
    <property type="entry name" value="PRC-barrel domain"/>
    <property type="match status" value="1"/>
</dbReference>
<dbReference type="InterPro" id="IPR027275">
    <property type="entry name" value="PRC-brl_dom"/>
</dbReference>
<sequence length="92" mass="10275">MRTLSELQTKDIVVVEDGKRLGHLSDLEIDVDTGSIQALVIGLKGKVMGLFGSEEEIIIPWNHILTIGEDVILVKKVQQPTLYLNQVDHQQN</sequence>
<dbReference type="InterPro" id="IPR011033">
    <property type="entry name" value="PRC_barrel-like_sf"/>
</dbReference>
<dbReference type="NCBIfam" id="TIGR02888">
    <property type="entry name" value="spore_YlmC_YmxH"/>
    <property type="match status" value="1"/>
</dbReference>
<accession>A0A9X3WPZ7</accession>
<dbReference type="AlphaFoldDB" id="A0A9X3WPZ7"/>
<evidence type="ECO:0000313" key="3">
    <source>
        <dbReference type="Proteomes" id="UP001145050"/>
    </source>
</evidence>
<organism evidence="2 3">
    <name type="scientific">Terrihalobacillus insolitus</name>
    <dbReference type="NCBI Taxonomy" id="2950438"/>
    <lineage>
        <taxon>Bacteria</taxon>
        <taxon>Bacillati</taxon>
        <taxon>Bacillota</taxon>
        <taxon>Bacilli</taxon>
        <taxon>Bacillales</taxon>
        <taxon>Bacillaceae</taxon>
        <taxon>Terrihalobacillus</taxon>
    </lineage>
</organism>
<dbReference type="PANTHER" id="PTHR40061">
    <property type="entry name" value="SPORULATION PROTEIN YLMC-RELATED"/>
    <property type="match status" value="1"/>
</dbReference>
<dbReference type="Proteomes" id="UP001145050">
    <property type="component" value="Unassembled WGS sequence"/>
</dbReference>
<comment type="caution">
    <text evidence="2">The sequence shown here is derived from an EMBL/GenBank/DDBJ whole genome shotgun (WGS) entry which is preliminary data.</text>
</comment>
<dbReference type="PANTHER" id="PTHR40061:SF1">
    <property type="entry name" value="SPORULATION PROTEIN YLMC-RELATED"/>
    <property type="match status" value="1"/>
</dbReference>
<dbReference type="Pfam" id="PF05239">
    <property type="entry name" value="PRC"/>
    <property type="match status" value="1"/>
</dbReference>
<name>A0A9X3WPZ7_9BACI</name>